<sequence length="97" mass="10405">MGIHFCDFRTKVRPASINSFLFKSLVIPSSCTVIAGWVPACSEAAGCSWTSYGYFELSEAGVLFLCDHDALHSSVASRASLPRTRGHLPQSAVTPQG</sequence>
<proteinExistence type="predicted"/>
<reference evidence="1" key="1">
    <citation type="journal article" date="2023" name="Access Microbiol">
        <title>De-novo genome assembly for Akanthomyces muscarius, a biocontrol agent of insect agricultural pests.</title>
        <authorList>
            <person name="Erdos Z."/>
            <person name="Studholme D.J."/>
            <person name="Raymond B."/>
            <person name="Sharma M."/>
        </authorList>
    </citation>
    <scope>NUCLEOTIDE SEQUENCE</scope>
    <source>
        <strain evidence="1">Ve6</strain>
    </source>
</reference>
<dbReference type="KEGG" id="amus:LMH87_000280"/>
<dbReference type="GeneID" id="80887439"/>
<dbReference type="AlphaFoldDB" id="A0A9W8UNG8"/>
<dbReference type="RefSeq" id="XP_056055138.1">
    <property type="nucleotide sequence ID" value="XM_056198162.1"/>
</dbReference>
<keyword evidence="2" id="KW-1185">Reference proteome</keyword>
<accession>A0A9W8UNG8</accession>
<comment type="caution">
    <text evidence="1">The sequence shown here is derived from an EMBL/GenBank/DDBJ whole genome shotgun (WGS) entry which is preliminary data.</text>
</comment>
<evidence type="ECO:0000313" key="2">
    <source>
        <dbReference type="Proteomes" id="UP001144673"/>
    </source>
</evidence>
<protein>
    <submittedName>
        <fullName evidence="1">Uncharacterized protein</fullName>
    </submittedName>
</protein>
<name>A0A9W8UNG8_AKAMU</name>
<dbReference type="EMBL" id="JAJHUN010000007">
    <property type="protein sequence ID" value="KAJ4155014.1"/>
    <property type="molecule type" value="Genomic_DNA"/>
</dbReference>
<organism evidence="1 2">
    <name type="scientific">Akanthomyces muscarius</name>
    <name type="common">Entomopathogenic fungus</name>
    <name type="synonym">Lecanicillium muscarium</name>
    <dbReference type="NCBI Taxonomy" id="2231603"/>
    <lineage>
        <taxon>Eukaryota</taxon>
        <taxon>Fungi</taxon>
        <taxon>Dikarya</taxon>
        <taxon>Ascomycota</taxon>
        <taxon>Pezizomycotina</taxon>
        <taxon>Sordariomycetes</taxon>
        <taxon>Hypocreomycetidae</taxon>
        <taxon>Hypocreales</taxon>
        <taxon>Cordycipitaceae</taxon>
        <taxon>Akanthomyces</taxon>
    </lineage>
</organism>
<evidence type="ECO:0000313" key="1">
    <source>
        <dbReference type="EMBL" id="KAJ4155014.1"/>
    </source>
</evidence>
<dbReference type="Proteomes" id="UP001144673">
    <property type="component" value="Chromosome 6"/>
</dbReference>
<gene>
    <name evidence="1" type="ORF">LMH87_000280</name>
</gene>